<organism evidence="1 2">
    <name type="scientific">Vibrio jasicida</name>
    <dbReference type="NCBI Taxonomy" id="766224"/>
    <lineage>
        <taxon>Bacteria</taxon>
        <taxon>Pseudomonadati</taxon>
        <taxon>Pseudomonadota</taxon>
        <taxon>Gammaproteobacteria</taxon>
        <taxon>Vibrionales</taxon>
        <taxon>Vibrionaceae</taxon>
        <taxon>Vibrio</taxon>
    </lineage>
</organism>
<evidence type="ECO:0000313" key="1">
    <source>
        <dbReference type="EMBL" id="CAH1599217.1"/>
    </source>
</evidence>
<name>A0AAU9QS73_9VIBR</name>
<dbReference type="RefSeq" id="WP_409589286.1">
    <property type="nucleotide sequence ID" value="NZ_CAKMTZ010000082.1"/>
</dbReference>
<evidence type="ECO:0000313" key="2">
    <source>
        <dbReference type="Proteomes" id="UP001295462"/>
    </source>
</evidence>
<reference evidence="1" key="1">
    <citation type="submission" date="2022-01" db="EMBL/GenBank/DDBJ databases">
        <authorList>
            <person name="Lagorce A."/>
        </authorList>
    </citation>
    <scope>NUCLEOTIDE SEQUENCE</scope>
    <source>
        <strain evidence="1">Th15_F1_A12</strain>
    </source>
</reference>
<protein>
    <submittedName>
        <fullName evidence="1">Uncharacterized protein</fullName>
    </submittedName>
</protein>
<sequence length="160" mass="18670">MKINRDIKNYVCHTFTVGDADFYVMVHYCGEVLLCTAELGTRACRLDCASIGTADGEPGHWILKHNWEPKIKVSSFDQNKMIELSHITGMPFEYDMREFMNGYDIFEGPARNWQSPAFRSILTWANKHPRMAKYEYIEPLIESLRQYINEPLPMEEYSGF</sequence>
<dbReference type="Proteomes" id="UP001295462">
    <property type="component" value="Unassembled WGS sequence"/>
</dbReference>
<accession>A0AAU9QS73</accession>
<dbReference type="EMBL" id="CAKMUD010000094">
    <property type="protein sequence ID" value="CAH1599217.1"/>
    <property type="molecule type" value="Genomic_DNA"/>
</dbReference>
<proteinExistence type="predicted"/>
<dbReference type="AlphaFoldDB" id="A0AAU9QS73"/>
<comment type="caution">
    <text evidence="1">The sequence shown here is derived from an EMBL/GenBank/DDBJ whole genome shotgun (WGS) entry which is preliminary data.</text>
</comment>
<gene>
    <name evidence="1" type="ORF">THF1A12_40060</name>
</gene>